<dbReference type="InterPro" id="IPR003848">
    <property type="entry name" value="DUF218"/>
</dbReference>
<dbReference type="InterPro" id="IPR051599">
    <property type="entry name" value="Cell_Envelope_Assoc"/>
</dbReference>
<keyword evidence="1" id="KW-0472">Membrane</keyword>
<evidence type="ECO:0000256" key="1">
    <source>
        <dbReference type="SAM" id="Phobius"/>
    </source>
</evidence>
<evidence type="ECO:0000259" key="2">
    <source>
        <dbReference type="Pfam" id="PF02698"/>
    </source>
</evidence>
<accession>A0A839STI4</accession>
<dbReference type="Gene3D" id="3.40.50.620">
    <property type="entry name" value="HUPs"/>
    <property type="match status" value="1"/>
</dbReference>
<keyword evidence="1" id="KW-0812">Transmembrane</keyword>
<dbReference type="Pfam" id="PF02698">
    <property type="entry name" value="DUF218"/>
    <property type="match status" value="1"/>
</dbReference>
<dbReference type="EMBL" id="JACHXA010000004">
    <property type="protein sequence ID" value="MBB3065638.1"/>
    <property type="molecule type" value="Genomic_DNA"/>
</dbReference>
<feature type="transmembrane region" description="Helical" evidence="1">
    <location>
        <begin position="12"/>
        <end position="31"/>
    </location>
</feature>
<evidence type="ECO:0000313" key="3">
    <source>
        <dbReference type="EMBL" id="MBB3065638.1"/>
    </source>
</evidence>
<dbReference type="PANTHER" id="PTHR30336">
    <property type="entry name" value="INNER MEMBRANE PROTEIN, PROBABLE PERMEASE"/>
    <property type="match status" value="1"/>
</dbReference>
<name>A0A839STI4_9PROT</name>
<feature type="transmembrane region" description="Helical" evidence="1">
    <location>
        <begin position="43"/>
        <end position="67"/>
    </location>
</feature>
<reference evidence="3 4" key="1">
    <citation type="submission" date="2020-08" db="EMBL/GenBank/DDBJ databases">
        <title>Genomic Encyclopedia of Type Strains, Phase III (KMG-III): the genomes of soil and plant-associated and newly described type strains.</title>
        <authorList>
            <person name="Whitman W."/>
        </authorList>
    </citation>
    <scope>NUCLEOTIDE SEQUENCE [LARGE SCALE GENOMIC DNA]</scope>
    <source>
        <strain evidence="3 4">CECT 8803</strain>
    </source>
</reference>
<dbReference type="GO" id="GO:0000270">
    <property type="term" value="P:peptidoglycan metabolic process"/>
    <property type="evidence" value="ECO:0007669"/>
    <property type="project" value="TreeGrafter"/>
</dbReference>
<keyword evidence="1" id="KW-1133">Transmembrane helix</keyword>
<protein>
    <submittedName>
        <fullName evidence="3">Uncharacterized SAM-binding protein YcdF (DUF218 family)</fullName>
    </submittedName>
</protein>
<dbReference type="PANTHER" id="PTHR30336:SF4">
    <property type="entry name" value="ENVELOPE BIOGENESIS FACTOR ELYC"/>
    <property type="match status" value="1"/>
</dbReference>
<dbReference type="GO" id="GO:0005886">
    <property type="term" value="C:plasma membrane"/>
    <property type="evidence" value="ECO:0007669"/>
    <property type="project" value="TreeGrafter"/>
</dbReference>
<sequence>MTNTLKVLWDVFDPVTIFLLITLISTAILVYGNARWRAVAARFVCYTVAISFLVVGLPLGNLLLFPLEQRFPKDEQPLPPSPAGILVLGGGIDAEISHIRQAMELNASGDRVLAMLHLGQLYPNVPIIYSGGPGDWRAQGRGDADALTYAPSITNKIAQRLLIEQRSRNTHENAVEARRLIPADLSAINAPWILVTSAWHMPRAVGAFRSEGWVVHPYPVDFRSGRRFKTGFLRWLRNLDDLKLAIKEWAGLVIYHRLGWSDSAFPSPEIKDGR</sequence>
<organism evidence="3 4">
    <name type="scientific">Limibacillus halophilus</name>
    <dbReference type="NCBI Taxonomy" id="1579333"/>
    <lineage>
        <taxon>Bacteria</taxon>
        <taxon>Pseudomonadati</taxon>
        <taxon>Pseudomonadota</taxon>
        <taxon>Alphaproteobacteria</taxon>
        <taxon>Rhodospirillales</taxon>
        <taxon>Rhodovibrionaceae</taxon>
        <taxon>Limibacillus</taxon>
    </lineage>
</organism>
<dbReference type="RefSeq" id="WP_183416446.1">
    <property type="nucleotide sequence ID" value="NZ_JACHXA010000004.1"/>
</dbReference>
<keyword evidence="4" id="KW-1185">Reference proteome</keyword>
<comment type="caution">
    <text evidence="3">The sequence shown here is derived from an EMBL/GenBank/DDBJ whole genome shotgun (WGS) entry which is preliminary data.</text>
</comment>
<dbReference type="InterPro" id="IPR014729">
    <property type="entry name" value="Rossmann-like_a/b/a_fold"/>
</dbReference>
<gene>
    <name evidence="3" type="ORF">FHR98_001925</name>
</gene>
<proteinExistence type="predicted"/>
<dbReference type="Proteomes" id="UP000581135">
    <property type="component" value="Unassembled WGS sequence"/>
</dbReference>
<dbReference type="GO" id="GO:0043164">
    <property type="term" value="P:Gram-negative-bacterium-type cell wall biogenesis"/>
    <property type="evidence" value="ECO:0007669"/>
    <property type="project" value="TreeGrafter"/>
</dbReference>
<dbReference type="CDD" id="cd06259">
    <property type="entry name" value="YdcF-like"/>
    <property type="match status" value="1"/>
</dbReference>
<evidence type="ECO:0000313" key="4">
    <source>
        <dbReference type="Proteomes" id="UP000581135"/>
    </source>
</evidence>
<feature type="domain" description="DUF218" evidence="2">
    <location>
        <begin position="84"/>
        <end position="251"/>
    </location>
</feature>
<dbReference type="AlphaFoldDB" id="A0A839STI4"/>